<comment type="caution">
    <text evidence="2">The sequence shown here is derived from an EMBL/GenBank/DDBJ whole genome shotgun (WGS) entry which is preliminary data.</text>
</comment>
<keyword evidence="1" id="KW-0472">Membrane</keyword>
<reference evidence="2 3" key="1">
    <citation type="submission" date="2019-07" db="EMBL/GenBank/DDBJ databases">
        <authorList>
            <person name="Duangmal K."/>
            <person name="Teo W.F.A."/>
        </authorList>
    </citation>
    <scope>NUCLEOTIDE SEQUENCE [LARGE SCALE GENOMIC DNA]</scope>
    <source>
        <strain evidence="2 3">TBRC 6029</strain>
    </source>
</reference>
<feature type="transmembrane region" description="Helical" evidence="1">
    <location>
        <begin position="15"/>
        <end position="33"/>
    </location>
</feature>
<evidence type="ECO:0000313" key="3">
    <source>
        <dbReference type="Proteomes" id="UP000320011"/>
    </source>
</evidence>
<gene>
    <name evidence="2" type="ORF">FNH05_15240</name>
</gene>
<keyword evidence="3" id="KW-1185">Reference proteome</keyword>
<sequence length="62" mass="6540">MAKNPYPVMNTGGGLLPKVIGTLVLIAVLTLVIKYPADAAHWVRGLGHVIDGLVAFLRALFG</sequence>
<name>A0A558CPL6_9PSEU</name>
<dbReference type="EMBL" id="VJWX01000131">
    <property type="protein sequence ID" value="TVT50719.1"/>
    <property type="molecule type" value="Genomic_DNA"/>
</dbReference>
<evidence type="ECO:0000313" key="2">
    <source>
        <dbReference type="EMBL" id="TVT50719.1"/>
    </source>
</evidence>
<accession>A0A558CPL6</accession>
<dbReference type="AlphaFoldDB" id="A0A558CPL6"/>
<dbReference type="Proteomes" id="UP000320011">
    <property type="component" value="Unassembled WGS sequence"/>
</dbReference>
<evidence type="ECO:0000256" key="1">
    <source>
        <dbReference type="SAM" id="Phobius"/>
    </source>
</evidence>
<reference evidence="2 3" key="2">
    <citation type="submission" date="2019-08" db="EMBL/GenBank/DDBJ databases">
        <title>Amycolatopsis acidicola sp. nov., isolated from peat swamp forest soil.</title>
        <authorList>
            <person name="Srisuk N."/>
        </authorList>
    </citation>
    <scope>NUCLEOTIDE SEQUENCE [LARGE SCALE GENOMIC DNA]</scope>
    <source>
        <strain evidence="2 3">TBRC 6029</strain>
    </source>
</reference>
<dbReference type="RefSeq" id="WP_144588685.1">
    <property type="nucleotide sequence ID" value="NZ_VJWX01000131.1"/>
</dbReference>
<keyword evidence="1" id="KW-1133">Transmembrane helix</keyword>
<keyword evidence="1" id="KW-0812">Transmembrane</keyword>
<proteinExistence type="predicted"/>
<organism evidence="2 3">
    <name type="scientific">Amycolatopsis rhizosphaerae</name>
    <dbReference type="NCBI Taxonomy" id="2053003"/>
    <lineage>
        <taxon>Bacteria</taxon>
        <taxon>Bacillati</taxon>
        <taxon>Actinomycetota</taxon>
        <taxon>Actinomycetes</taxon>
        <taxon>Pseudonocardiales</taxon>
        <taxon>Pseudonocardiaceae</taxon>
        <taxon>Amycolatopsis</taxon>
    </lineage>
</organism>
<protein>
    <submittedName>
        <fullName evidence="2">Uncharacterized protein</fullName>
    </submittedName>
</protein>